<evidence type="ECO:0000256" key="1">
    <source>
        <dbReference type="SAM" id="MobiDB-lite"/>
    </source>
</evidence>
<dbReference type="AlphaFoldDB" id="A0AB39STL7"/>
<reference evidence="2" key="1">
    <citation type="submission" date="2024-07" db="EMBL/GenBank/DDBJ databases">
        <authorList>
            <person name="Yu S.T."/>
        </authorList>
    </citation>
    <scope>NUCLEOTIDE SEQUENCE</scope>
    <source>
        <strain evidence="2">R44</strain>
    </source>
</reference>
<dbReference type="RefSeq" id="WP_369142242.1">
    <property type="nucleotide sequence ID" value="NZ_CP163444.1"/>
</dbReference>
<proteinExistence type="predicted"/>
<name>A0AB39STL7_9ACTN</name>
<dbReference type="EMBL" id="CP163444">
    <property type="protein sequence ID" value="XDQ69501.1"/>
    <property type="molecule type" value="Genomic_DNA"/>
</dbReference>
<protein>
    <submittedName>
        <fullName evidence="2">Uncharacterized protein</fullName>
    </submittedName>
</protein>
<sequence>MTLLVEWSTSDEKGVPGTSDGSETIRREGADRYTLTLQHEVRGAGCYWGVRASTDPAAANGGSFQQIFIRRCVIT</sequence>
<evidence type="ECO:0000313" key="2">
    <source>
        <dbReference type="EMBL" id="XDQ69501.1"/>
    </source>
</evidence>
<feature type="region of interest" description="Disordered" evidence="1">
    <location>
        <begin position="1"/>
        <end position="24"/>
    </location>
</feature>
<organism evidence="2">
    <name type="scientific">Streptomyces sp. R44</name>
    <dbReference type="NCBI Taxonomy" id="3238633"/>
    <lineage>
        <taxon>Bacteria</taxon>
        <taxon>Bacillati</taxon>
        <taxon>Actinomycetota</taxon>
        <taxon>Actinomycetes</taxon>
        <taxon>Kitasatosporales</taxon>
        <taxon>Streptomycetaceae</taxon>
        <taxon>Streptomyces</taxon>
    </lineage>
</organism>
<accession>A0AB39STL7</accession>
<gene>
    <name evidence="2" type="ORF">AB5J54_02780</name>
</gene>